<feature type="transmembrane region" description="Helical" evidence="1">
    <location>
        <begin position="88"/>
        <end position="105"/>
    </location>
</feature>
<gene>
    <name evidence="3" type="ORF">GlitD10_0370</name>
</gene>
<feature type="transmembrane region" description="Helical" evidence="1">
    <location>
        <begin position="229"/>
        <end position="247"/>
    </location>
</feature>
<accession>A0A1J0A9R4</accession>
<dbReference type="PANTHER" id="PTHR31061:SF24">
    <property type="entry name" value="LD22376P"/>
    <property type="match status" value="1"/>
</dbReference>
<dbReference type="RefSeq" id="WP_071453375.1">
    <property type="nucleotide sequence ID" value="NZ_CP017675.1"/>
</dbReference>
<feature type="transmembrane region" description="Helical" evidence="1">
    <location>
        <begin position="142"/>
        <end position="163"/>
    </location>
</feature>
<keyword evidence="1" id="KW-0812">Transmembrane</keyword>
<dbReference type="Proteomes" id="UP000180235">
    <property type="component" value="Chromosome"/>
</dbReference>
<feature type="transmembrane region" description="Helical" evidence="1">
    <location>
        <begin position="59"/>
        <end position="76"/>
    </location>
</feature>
<name>A0A1J0A9R4_9CYAN</name>
<feature type="transmembrane region" description="Helical" evidence="1">
    <location>
        <begin position="290"/>
        <end position="308"/>
    </location>
</feature>
<evidence type="ECO:0000256" key="1">
    <source>
        <dbReference type="SAM" id="Phobius"/>
    </source>
</evidence>
<keyword evidence="4" id="KW-1185">Reference proteome</keyword>
<feature type="domain" description="Heparan-alpha-glucosaminide N-acetyltransferase catalytic" evidence="2">
    <location>
        <begin position="15"/>
        <end position="155"/>
    </location>
</feature>
<proteinExistence type="predicted"/>
<sequence length="324" mass="36069">MPRQLSRLVQPMSQRWLSLDVFRGMTMAAMILVNNPGSWAYVLPPLRHAQWHGCTPTDLIFPFFLFIMGAALPLATRRRVNLGRILRRTLALIALGLLLNGFPAYDWERLRLLGVLQRIGLCYLGAMLILHHTRPWLRRSLMAIILLCYAFLLTAAPVPGVGIDPLTATGNWGAWLDRWLLGTQHLYPLAPFSGQGDPESLLGTLPATVTVLLGAESGGWLQRGGSPKTLAWGGLVLLGLGYGWQAVLPWNKPLWTSSYVLWSGGWAVLALAGLHQWIELWGRRGWCWPWLVFGRNAILLFVGAGLLGRSLRFYRVGEIPLVGL</sequence>
<feature type="transmembrane region" description="Helical" evidence="1">
    <location>
        <begin position="259"/>
        <end position="278"/>
    </location>
</feature>
<dbReference type="KEGG" id="glt:GlitD10_0370"/>
<dbReference type="PANTHER" id="PTHR31061">
    <property type="entry name" value="LD22376P"/>
    <property type="match status" value="1"/>
</dbReference>
<organism evidence="3 4">
    <name type="scientific">Gloeomargarita lithophora Alchichica-D10</name>
    <dbReference type="NCBI Taxonomy" id="1188229"/>
    <lineage>
        <taxon>Bacteria</taxon>
        <taxon>Bacillati</taxon>
        <taxon>Cyanobacteriota</taxon>
        <taxon>Cyanophyceae</taxon>
        <taxon>Gloeomargaritales</taxon>
        <taxon>Gloeomargaritaceae</taxon>
        <taxon>Gloeomargarita</taxon>
    </lineage>
</organism>
<evidence type="ECO:0000259" key="2">
    <source>
        <dbReference type="Pfam" id="PF07786"/>
    </source>
</evidence>
<feature type="transmembrane region" description="Helical" evidence="1">
    <location>
        <begin position="111"/>
        <end position="130"/>
    </location>
</feature>
<protein>
    <recommendedName>
        <fullName evidence="2">Heparan-alpha-glucosaminide N-acetyltransferase catalytic domain-containing protein</fullName>
    </recommendedName>
</protein>
<evidence type="ECO:0000313" key="4">
    <source>
        <dbReference type="Proteomes" id="UP000180235"/>
    </source>
</evidence>
<keyword evidence="1" id="KW-0472">Membrane</keyword>
<dbReference type="AlphaFoldDB" id="A0A1J0A9R4"/>
<dbReference type="InterPro" id="IPR012429">
    <property type="entry name" value="HGSNAT_cat"/>
</dbReference>
<dbReference type="Pfam" id="PF07786">
    <property type="entry name" value="HGSNAT_cat"/>
    <property type="match status" value="1"/>
</dbReference>
<reference evidence="3 4" key="1">
    <citation type="submission" date="2016-10" db="EMBL/GenBank/DDBJ databases">
        <title>Description of Gloeomargarita lithophora gen. nov., sp. nov., a thylakoid-bearing basal-branching cyanobacterium with intracellular carbonates, and proposal for Gloeomargaritales ord. nov.</title>
        <authorList>
            <person name="Moreira D."/>
            <person name="Tavera R."/>
            <person name="Benzerara K."/>
            <person name="Skouri-Panet F."/>
            <person name="Couradeau E."/>
            <person name="Gerard E."/>
            <person name="Loussert C."/>
            <person name="Novelo E."/>
            <person name="Zivanovic Y."/>
            <person name="Lopez-Garcia P."/>
        </authorList>
    </citation>
    <scope>NUCLEOTIDE SEQUENCE [LARGE SCALE GENOMIC DNA]</scope>
    <source>
        <strain evidence="3 4">D10</strain>
    </source>
</reference>
<keyword evidence="1" id="KW-1133">Transmembrane helix</keyword>
<dbReference type="STRING" id="1188229.GlitD10_0370"/>
<feature type="transmembrane region" description="Helical" evidence="1">
    <location>
        <begin position="21"/>
        <end position="39"/>
    </location>
</feature>
<evidence type="ECO:0000313" key="3">
    <source>
        <dbReference type="EMBL" id="APB32680.1"/>
    </source>
</evidence>
<dbReference type="EMBL" id="CP017675">
    <property type="protein sequence ID" value="APB32680.1"/>
    <property type="molecule type" value="Genomic_DNA"/>
</dbReference>